<sequence length="51" mass="5877">MKEVISLNTVLTQLQLQVRKGNFKGKVEMEVSTTFDYLLEYGRTVLLEIIS</sequence>
<evidence type="ECO:0000313" key="1">
    <source>
        <dbReference type="EMBL" id="GAE37052.1"/>
    </source>
</evidence>
<gene>
    <name evidence="1" type="ORF">JCM9157_4295</name>
</gene>
<dbReference type="AlphaFoldDB" id="W4QYS4"/>
<accession>W4QYS4</accession>
<dbReference type="Proteomes" id="UP000018896">
    <property type="component" value="Unassembled WGS sequence"/>
</dbReference>
<organism evidence="1 2">
    <name type="scientific">Halalkalibacter akibai (strain ATCC 43226 / DSM 21942 / CIP 109018 / JCM 9157 / 1139)</name>
    <name type="common">Bacillus akibai</name>
    <dbReference type="NCBI Taxonomy" id="1236973"/>
    <lineage>
        <taxon>Bacteria</taxon>
        <taxon>Bacillati</taxon>
        <taxon>Bacillota</taxon>
        <taxon>Bacilli</taxon>
        <taxon>Bacillales</taxon>
        <taxon>Bacillaceae</taxon>
        <taxon>Halalkalibacter</taxon>
    </lineage>
</organism>
<dbReference type="EMBL" id="BAUV01000051">
    <property type="protein sequence ID" value="GAE37052.1"/>
    <property type="molecule type" value="Genomic_DNA"/>
</dbReference>
<protein>
    <submittedName>
        <fullName evidence="1">Uncharacterized protein</fullName>
    </submittedName>
</protein>
<dbReference type="STRING" id="1236973.JCM9157_4295"/>
<name>W4QYS4_HALA3</name>
<proteinExistence type="predicted"/>
<reference evidence="1 2" key="1">
    <citation type="journal article" date="2014" name="Genome Announc.">
        <title>Draft Genome Sequences of Three Alkaliphilic Bacillus Strains, Bacillus wakoensis JCM 9140T, Bacillus akibai JCM 9157T, and Bacillus hemicellulosilyticus JCM 9152T.</title>
        <authorList>
            <person name="Yuki M."/>
            <person name="Oshima K."/>
            <person name="Suda W."/>
            <person name="Oshida Y."/>
            <person name="Kitamura K."/>
            <person name="Iida T."/>
            <person name="Hattori M."/>
            <person name="Ohkuma M."/>
        </authorList>
    </citation>
    <scope>NUCLEOTIDE SEQUENCE [LARGE SCALE GENOMIC DNA]</scope>
    <source>
        <strain evidence="1 2">JCM 9157</strain>
    </source>
</reference>
<comment type="caution">
    <text evidence="1">The sequence shown here is derived from an EMBL/GenBank/DDBJ whole genome shotgun (WGS) entry which is preliminary data.</text>
</comment>
<evidence type="ECO:0000313" key="2">
    <source>
        <dbReference type="Proteomes" id="UP000018896"/>
    </source>
</evidence>
<keyword evidence="2" id="KW-1185">Reference proteome</keyword>